<dbReference type="Proteomes" id="UP000596938">
    <property type="component" value="Unassembled WGS sequence"/>
</dbReference>
<feature type="region of interest" description="Disordered" evidence="1">
    <location>
        <begin position="214"/>
        <end position="345"/>
    </location>
</feature>
<comment type="caution">
    <text evidence="2">The sequence shown here is derived from an EMBL/GenBank/DDBJ whole genome shotgun (WGS) entry which is preliminary data.</text>
</comment>
<feature type="compositionally biased region" description="Basic and acidic residues" evidence="1">
    <location>
        <begin position="266"/>
        <end position="285"/>
    </location>
</feature>
<evidence type="ECO:0000256" key="1">
    <source>
        <dbReference type="SAM" id="MobiDB-lite"/>
    </source>
</evidence>
<evidence type="ECO:0000313" key="3">
    <source>
        <dbReference type="Proteomes" id="UP000596938"/>
    </source>
</evidence>
<dbReference type="Gene3D" id="1.10.30.50">
    <property type="match status" value="1"/>
</dbReference>
<protein>
    <recommendedName>
        <fullName evidence="4">HNH endonuclease</fullName>
    </recommendedName>
</protein>
<feature type="compositionally biased region" description="Pro residues" evidence="1">
    <location>
        <begin position="218"/>
        <end position="231"/>
    </location>
</feature>
<sequence length="345" mass="37693">MAWGKFGDNAATYPPLMKVAYLGDDDRYLNEVAGFVFRCALQAAGHTTDYVIDFGTAQMIGGPNYRNCIDLAERAGLFEPWELDGAPAWKLIEDPQFIHLRLKSEIEWDRQQANDSKNTKLTSAVRHRDGDTCRYCQQVVYFGARSGARRGTYDHRTQTGEPGTVETLVVACGSCNSGRKDYEDREIRYPLLPPPPKPYYSESTAAWLAKYGYDVKPSEPPRPGQPRPDAPQTPQRTQPPAETPEALGTATEAATGRPSSPTAPHGAEDRLPAPDAHDGPERPAEELLAEPPADMPKKSGLSGTGRGGTGRAGKGREASSQAGHPSPRNKPKRSRRGRPRTRGGK</sequence>
<organism evidence="2 3">
    <name type="scientific">Pseudarthrobacter polychromogenes</name>
    <dbReference type="NCBI Taxonomy" id="1676"/>
    <lineage>
        <taxon>Bacteria</taxon>
        <taxon>Bacillati</taxon>
        <taxon>Actinomycetota</taxon>
        <taxon>Actinomycetes</taxon>
        <taxon>Micrococcales</taxon>
        <taxon>Micrococcaceae</taxon>
        <taxon>Pseudarthrobacter</taxon>
    </lineage>
</organism>
<name>A0ABQ1Y289_9MICC</name>
<proteinExistence type="predicted"/>
<gene>
    <name evidence="2" type="ORF">GCM10011577_38990</name>
</gene>
<dbReference type="EMBL" id="BMKU01000019">
    <property type="protein sequence ID" value="GGH10269.1"/>
    <property type="molecule type" value="Genomic_DNA"/>
</dbReference>
<accession>A0ABQ1Y289</accession>
<evidence type="ECO:0008006" key="4">
    <source>
        <dbReference type="Google" id="ProtNLM"/>
    </source>
</evidence>
<feature type="compositionally biased region" description="Gly residues" evidence="1">
    <location>
        <begin position="302"/>
        <end position="312"/>
    </location>
</feature>
<reference evidence="3" key="1">
    <citation type="journal article" date="2019" name="Int. J. Syst. Evol. Microbiol.">
        <title>The Global Catalogue of Microorganisms (GCM) 10K type strain sequencing project: providing services to taxonomists for standard genome sequencing and annotation.</title>
        <authorList>
            <consortium name="The Broad Institute Genomics Platform"/>
            <consortium name="The Broad Institute Genome Sequencing Center for Infectious Disease"/>
            <person name="Wu L."/>
            <person name="Ma J."/>
        </authorList>
    </citation>
    <scope>NUCLEOTIDE SEQUENCE [LARGE SCALE GENOMIC DNA]</scope>
    <source>
        <strain evidence="3">CGMCC 1.1927</strain>
    </source>
</reference>
<feature type="compositionally biased region" description="Low complexity" evidence="1">
    <location>
        <begin position="232"/>
        <end position="256"/>
    </location>
</feature>
<evidence type="ECO:0000313" key="2">
    <source>
        <dbReference type="EMBL" id="GGH10269.1"/>
    </source>
</evidence>
<keyword evidence="3" id="KW-1185">Reference proteome</keyword>
<feature type="compositionally biased region" description="Basic residues" evidence="1">
    <location>
        <begin position="327"/>
        <end position="345"/>
    </location>
</feature>